<dbReference type="AlphaFoldDB" id="A0A9W9XXV5"/>
<evidence type="ECO:0000313" key="2">
    <source>
        <dbReference type="Proteomes" id="UP001149954"/>
    </source>
</evidence>
<dbReference type="GO" id="GO:0020037">
    <property type="term" value="F:heme binding"/>
    <property type="evidence" value="ECO:0007669"/>
    <property type="project" value="InterPro"/>
</dbReference>
<reference evidence="1" key="2">
    <citation type="journal article" date="2023" name="IMA Fungus">
        <title>Comparative genomic study of the Penicillium genus elucidates a diverse pangenome and 15 lateral gene transfer events.</title>
        <authorList>
            <person name="Petersen C."/>
            <person name="Sorensen T."/>
            <person name="Nielsen M.R."/>
            <person name="Sondergaard T.E."/>
            <person name="Sorensen J.L."/>
            <person name="Fitzpatrick D.A."/>
            <person name="Frisvad J.C."/>
            <person name="Nielsen K.L."/>
        </authorList>
    </citation>
    <scope>NUCLEOTIDE SEQUENCE</scope>
    <source>
        <strain evidence="1">IBT 29495</strain>
    </source>
</reference>
<reference evidence="1" key="1">
    <citation type="submission" date="2022-12" db="EMBL/GenBank/DDBJ databases">
        <authorList>
            <person name="Petersen C."/>
        </authorList>
    </citation>
    <scope>NUCLEOTIDE SEQUENCE</scope>
    <source>
        <strain evidence="1">IBT 29495</strain>
    </source>
</reference>
<proteinExistence type="predicted"/>
<comment type="caution">
    <text evidence="1">The sequence shown here is derived from an EMBL/GenBank/DDBJ whole genome shotgun (WGS) entry which is preliminary data.</text>
</comment>
<dbReference type="GO" id="GO:0043386">
    <property type="term" value="P:mycotoxin biosynthetic process"/>
    <property type="evidence" value="ECO:0007669"/>
    <property type="project" value="UniProtKB-ARBA"/>
</dbReference>
<dbReference type="Gene3D" id="1.10.630.10">
    <property type="entry name" value="Cytochrome P450"/>
    <property type="match status" value="1"/>
</dbReference>
<dbReference type="EMBL" id="JAPWDS010000003">
    <property type="protein sequence ID" value="KAJ5504555.1"/>
    <property type="molecule type" value="Genomic_DNA"/>
</dbReference>
<dbReference type="GO" id="GO:0005506">
    <property type="term" value="F:iron ion binding"/>
    <property type="evidence" value="ECO:0007669"/>
    <property type="project" value="InterPro"/>
</dbReference>
<keyword evidence="2" id="KW-1185">Reference proteome</keyword>
<evidence type="ECO:0000313" key="1">
    <source>
        <dbReference type="EMBL" id="KAJ5504555.1"/>
    </source>
</evidence>
<dbReference type="InterPro" id="IPR001128">
    <property type="entry name" value="Cyt_P450"/>
</dbReference>
<dbReference type="Proteomes" id="UP001149954">
    <property type="component" value="Unassembled WGS sequence"/>
</dbReference>
<dbReference type="Pfam" id="PF00067">
    <property type="entry name" value="p450"/>
    <property type="match status" value="1"/>
</dbReference>
<accession>A0A9W9XXV5</accession>
<dbReference type="InterPro" id="IPR036396">
    <property type="entry name" value="Cyt_P450_sf"/>
</dbReference>
<gene>
    <name evidence="1" type="ORF">N7463_007429</name>
</gene>
<dbReference type="GO" id="GO:0004497">
    <property type="term" value="F:monooxygenase activity"/>
    <property type="evidence" value="ECO:0007669"/>
    <property type="project" value="InterPro"/>
</dbReference>
<sequence length="61" mass="7114">MFDPSRWDDPEIANKARLLMHFGLEGRRCIGKTVAMTNIYKFMSTILSEFDFELADEAERV</sequence>
<evidence type="ECO:0008006" key="3">
    <source>
        <dbReference type="Google" id="ProtNLM"/>
    </source>
</evidence>
<dbReference type="OrthoDB" id="1470350at2759"/>
<name>A0A9W9XXV5_9EURO</name>
<dbReference type="GO" id="GO:0016705">
    <property type="term" value="F:oxidoreductase activity, acting on paired donors, with incorporation or reduction of molecular oxygen"/>
    <property type="evidence" value="ECO:0007669"/>
    <property type="project" value="InterPro"/>
</dbReference>
<dbReference type="SUPFAM" id="SSF48264">
    <property type="entry name" value="Cytochrome P450"/>
    <property type="match status" value="1"/>
</dbReference>
<organism evidence="1 2">
    <name type="scientific">Penicillium fimorum</name>
    <dbReference type="NCBI Taxonomy" id="1882269"/>
    <lineage>
        <taxon>Eukaryota</taxon>
        <taxon>Fungi</taxon>
        <taxon>Dikarya</taxon>
        <taxon>Ascomycota</taxon>
        <taxon>Pezizomycotina</taxon>
        <taxon>Eurotiomycetes</taxon>
        <taxon>Eurotiomycetidae</taxon>
        <taxon>Eurotiales</taxon>
        <taxon>Aspergillaceae</taxon>
        <taxon>Penicillium</taxon>
    </lineage>
</organism>
<protein>
    <recommendedName>
        <fullName evidence="3">Cytochrome P450</fullName>
    </recommendedName>
</protein>